<organism evidence="1 2">
    <name type="scientific">Halomicrobium mukohataei</name>
    <dbReference type="NCBI Taxonomy" id="57705"/>
    <lineage>
        <taxon>Archaea</taxon>
        <taxon>Methanobacteriati</taxon>
        <taxon>Methanobacteriota</taxon>
        <taxon>Stenosarchaea group</taxon>
        <taxon>Halobacteria</taxon>
        <taxon>Halobacteriales</taxon>
        <taxon>Haloarculaceae</taxon>
        <taxon>Halomicrobium</taxon>
    </lineage>
</organism>
<dbReference type="KEGG" id="halz:E5139_06665"/>
<dbReference type="Proteomes" id="UP000297053">
    <property type="component" value="Chromosome"/>
</dbReference>
<dbReference type="GeneID" id="42178603"/>
<proteinExistence type="predicted"/>
<sequence>MSQSRERQESERVCASYPLDVSVVELSSEDCGEPRYLFEAPDHCGKTFDDEESALLYADVYFDVNGFAEAGTGGRGIPPEIVQAGRDTLAAYFVTIPGVDAQWVASFYGHKPERAERYVSRVRKRASEIREGIADRR</sequence>
<evidence type="ECO:0000313" key="2">
    <source>
        <dbReference type="Proteomes" id="UP000297053"/>
    </source>
</evidence>
<reference evidence="1 2" key="2">
    <citation type="submission" date="2019-04" db="EMBL/GenBank/DDBJ databases">
        <authorList>
            <person name="Yang S."/>
            <person name="Wei W."/>
        </authorList>
    </citation>
    <scope>NUCLEOTIDE SEQUENCE [LARGE SCALE GENOMIC DNA]</scope>
    <source>
        <strain evidence="2">ZP60</strain>
    </source>
</reference>
<evidence type="ECO:0000313" key="1">
    <source>
        <dbReference type="EMBL" id="QCD65330.1"/>
    </source>
</evidence>
<dbReference type="EMBL" id="CP039375">
    <property type="protein sequence ID" value="QCD65330.1"/>
    <property type="molecule type" value="Genomic_DNA"/>
</dbReference>
<dbReference type="AlphaFoldDB" id="A0A4D6KBA4"/>
<dbReference type="OMA" id="WVASFYG"/>
<gene>
    <name evidence="1" type="ORF">E5139_06665</name>
</gene>
<protein>
    <submittedName>
        <fullName evidence="1">Uncharacterized protein</fullName>
    </submittedName>
</protein>
<dbReference type="RefSeq" id="WP_015761676.1">
    <property type="nucleotide sequence ID" value="NZ_CP039375.1"/>
</dbReference>
<reference evidence="1 2" key="1">
    <citation type="submission" date="2019-04" db="EMBL/GenBank/DDBJ databases">
        <title>Complete genome sequence of Arthrobacter sp. ZXY-2 associated with effective atrazine degradation and salt adaptation.</title>
        <authorList>
            <person name="Zhao X."/>
        </authorList>
    </citation>
    <scope>NUCLEOTIDE SEQUENCE [LARGE SCALE GENOMIC DNA]</scope>
    <source>
        <strain evidence="2">ZP60</strain>
    </source>
</reference>
<accession>A0A4D6KBA4</accession>
<name>A0A4D6KBA4_9EURY</name>